<comment type="caution">
    <text evidence="1">The sequence shown here is derived from an EMBL/GenBank/DDBJ whole genome shotgun (WGS) entry which is preliminary data.</text>
</comment>
<proteinExistence type="predicted"/>
<evidence type="ECO:0000313" key="2">
    <source>
        <dbReference type="Proteomes" id="UP000494165"/>
    </source>
</evidence>
<gene>
    <name evidence="1" type="ORF">CLODIP_2_CD07624</name>
</gene>
<keyword evidence="2" id="KW-1185">Reference proteome</keyword>
<accession>A0A8S1DP55</accession>
<organism evidence="1 2">
    <name type="scientific">Cloeon dipterum</name>
    <dbReference type="NCBI Taxonomy" id="197152"/>
    <lineage>
        <taxon>Eukaryota</taxon>
        <taxon>Metazoa</taxon>
        <taxon>Ecdysozoa</taxon>
        <taxon>Arthropoda</taxon>
        <taxon>Hexapoda</taxon>
        <taxon>Insecta</taxon>
        <taxon>Pterygota</taxon>
        <taxon>Palaeoptera</taxon>
        <taxon>Ephemeroptera</taxon>
        <taxon>Pisciforma</taxon>
        <taxon>Baetidae</taxon>
        <taxon>Cloeon</taxon>
    </lineage>
</organism>
<evidence type="ECO:0000313" key="1">
    <source>
        <dbReference type="EMBL" id="CAB3382869.1"/>
    </source>
</evidence>
<dbReference type="AlphaFoldDB" id="A0A8S1DP55"/>
<sequence>MQEQHHTWLSPCQEDQLASSRSEWRCFWTSCPIEVQNGKQEASPRIEKKEASRLEMMTSGHTIHVARQAPFPKRAAVKQTEAVYLASTKGECEQREGGRVQVEQAVAAAANQAWTIRIKNAVTSFKLPSNKCFCQSWSFSKHSNQRLIIPRCQTGVLSI</sequence>
<name>A0A8S1DP55_9INSE</name>
<dbReference type="EMBL" id="CADEPI010000286">
    <property type="protein sequence ID" value="CAB3382869.1"/>
    <property type="molecule type" value="Genomic_DNA"/>
</dbReference>
<reference evidence="1 2" key="1">
    <citation type="submission" date="2020-04" db="EMBL/GenBank/DDBJ databases">
        <authorList>
            <person name="Alioto T."/>
            <person name="Alioto T."/>
            <person name="Gomez Garrido J."/>
        </authorList>
    </citation>
    <scope>NUCLEOTIDE SEQUENCE [LARGE SCALE GENOMIC DNA]</scope>
</reference>
<protein>
    <submittedName>
        <fullName evidence="1">Uncharacterized protein</fullName>
    </submittedName>
</protein>
<dbReference type="Proteomes" id="UP000494165">
    <property type="component" value="Unassembled WGS sequence"/>
</dbReference>